<dbReference type="PROSITE" id="PS00708">
    <property type="entry name" value="PRO_ENDOPEP_SER"/>
    <property type="match status" value="1"/>
</dbReference>
<evidence type="ECO:0000313" key="5">
    <source>
        <dbReference type="EMBL" id="MEA5425590.1"/>
    </source>
</evidence>
<evidence type="ECO:0000259" key="3">
    <source>
        <dbReference type="Pfam" id="PF00326"/>
    </source>
</evidence>
<dbReference type="SUPFAM" id="SSF82171">
    <property type="entry name" value="DPP6 N-terminal domain-like"/>
    <property type="match status" value="1"/>
</dbReference>
<evidence type="ECO:0000313" key="6">
    <source>
        <dbReference type="Proteomes" id="UP001302222"/>
    </source>
</evidence>
<dbReference type="Gene3D" id="3.40.50.1820">
    <property type="entry name" value="alpha/beta hydrolase"/>
    <property type="match status" value="1"/>
</dbReference>
<dbReference type="Pfam" id="PF00326">
    <property type="entry name" value="Peptidase_S9"/>
    <property type="match status" value="1"/>
</dbReference>
<dbReference type="RefSeq" id="WP_323255965.1">
    <property type="nucleotide sequence ID" value="NZ_JAYGIM010000002.1"/>
</dbReference>
<dbReference type="InterPro" id="IPR001375">
    <property type="entry name" value="Peptidase_S9_cat"/>
</dbReference>
<dbReference type="InterPro" id="IPR002469">
    <property type="entry name" value="Peptidase_S9B_N"/>
</dbReference>
<keyword evidence="6" id="KW-1185">Reference proteome</keyword>
<proteinExistence type="predicted"/>
<name>A0ABU5SE92_9BACT</name>
<dbReference type="EMBL" id="JAYGIM010000002">
    <property type="protein sequence ID" value="MEA5425590.1"/>
    <property type="molecule type" value="Genomic_DNA"/>
</dbReference>
<dbReference type="Gene3D" id="2.140.10.30">
    <property type="entry name" value="Dipeptidylpeptidase IV, N-terminal domain"/>
    <property type="match status" value="1"/>
</dbReference>
<protein>
    <submittedName>
        <fullName evidence="5">S9 family peptidase</fullName>
    </submittedName>
</protein>
<dbReference type="SUPFAM" id="SSF53474">
    <property type="entry name" value="alpha/beta-Hydrolases"/>
    <property type="match status" value="1"/>
</dbReference>
<feature type="domain" description="Peptidase S9 prolyl oligopeptidase catalytic" evidence="3">
    <location>
        <begin position="561"/>
        <end position="757"/>
    </location>
</feature>
<comment type="caution">
    <text evidence="5">The sequence shown here is derived from an EMBL/GenBank/DDBJ whole genome shotgun (WGS) entry which is preliminary data.</text>
</comment>
<accession>A0ABU5SE92</accession>
<dbReference type="InterPro" id="IPR050278">
    <property type="entry name" value="Serine_Prot_S9B/DPPIV"/>
</dbReference>
<reference evidence="5 6" key="1">
    <citation type="submission" date="2023-12" db="EMBL/GenBank/DDBJ databases">
        <title>Novel species of the genus Arcicella isolated from rivers.</title>
        <authorList>
            <person name="Lu H."/>
        </authorList>
    </citation>
    <scope>NUCLEOTIDE SEQUENCE [LARGE SCALE GENOMIC DNA]</scope>
    <source>
        <strain evidence="5 6">DC25W</strain>
    </source>
</reference>
<evidence type="ECO:0000256" key="1">
    <source>
        <dbReference type="ARBA" id="ARBA00022670"/>
    </source>
</evidence>
<feature type="domain" description="Dipeptidylpeptidase IV N-terminal" evidence="4">
    <location>
        <begin position="127"/>
        <end position="471"/>
    </location>
</feature>
<dbReference type="Pfam" id="PF00930">
    <property type="entry name" value="DPPIV_N"/>
    <property type="match status" value="1"/>
</dbReference>
<dbReference type="PANTHER" id="PTHR11731">
    <property type="entry name" value="PROTEASE FAMILY S9B,C DIPEPTIDYL-PEPTIDASE IV-RELATED"/>
    <property type="match status" value="1"/>
</dbReference>
<evidence type="ECO:0000256" key="2">
    <source>
        <dbReference type="ARBA" id="ARBA00022801"/>
    </source>
</evidence>
<keyword evidence="2" id="KW-0378">Hydrolase</keyword>
<dbReference type="InterPro" id="IPR002471">
    <property type="entry name" value="Pept_S9_AS"/>
</dbReference>
<sequence>MIYFTITFHPNRKAIHQVINQQPIPIIFVKKLLFFALVIFSASNYSTLAQNKKAITLEDIWSKYTFVQKQVQNINWMKDGAFYTALDNGKVIKHQVTDGAAVATLFNEAVSVENLGKKITVDDYALSADEQKLLISTESEPIYRRSSKEENFVYDLKTKKLVQLSSGGKQMFATFSPDGAKVAFVRQNNLFVVDLATMTEQKITNDGKWNYIINGACDWVYEEEFSFARAFQWSPDSKKIAFYTFDESNVPEYNMQMWGKLYPTDYRYKYPKAGEANSTVSISVHHLSEAKTIKMDIGSETDIYIPRIRWTQDANLLSIERLNRLQNRLDIIHADAQTGIGNIVLTETSNTYVDVENFGDDLTYLSDGKSFIMSSEKDGFKHLYHYDITGKLIRQITTGKWEVDNFYGIDENTKTLYFTSTELSSTERQLFSISLEGKLKKQLSQEHGMNTASFSNDFKYYILQHSAYNSPLKVSLHKAPSGQLVKVLEDNAALRKTLETFDIAKKEFMTIRTSENIELNAWMIKPTDFDPKKKYPVFMFLYGGPGSQEVLNEFDSFNTFWYQHLVQKGYIVACVDNRGTGGKGADFKKCTYLNLGKLEVKDQIEAAKYWGNLPFVDKTRIGIQGWSYGGYMSSNCLFQGADYFKTAIAVAPVTNWRFYDSIYTERFLRTPQENAKGYDENSPVTYAKNLKGNFLLVHGTGDDNVHFQNSIALEEALIRANKQFQSFYYPNKNHGIYGGNTRFHLYTMMTNFIEKNL</sequence>
<dbReference type="Proteomes" id="UP001302222">
    <property type="component" value="Unassembled WGS sequence"/>
</dbReference>
<organism evidence="5 6">
    <name type="scientific">Arcicella lustrica</name>
    <dbReference type="NCBI Taxonomy" id="2984196"/>
    <lineage>
        <taxon>Bacteria</taxon>
        <taxon>Pseudomonadati</taxon>
        <taxon>Bacteroidota</taxon>
        <taxon>Cytophagia</taxon>
        <taxon>Cytophagales</taxon>
        <taxon>Flectobacillaceae</taxon>
        <taxon>Arcicella</taxon>
    </lineage>
</organism>
<dbReference type="PANTHER" id="PTHR11731:SF193">
    <property type="entry name" value="DIPEPTIDYL PEPTIDASE 9"/>
    <property type="match status" value="1"/>
</dbReference>
<gene>
    <name evidence="5" type="ORF">VB798_03350</name>
</gene>
<keyword evidence="1" id="KW-0645">Protease</keyword>
<evidence type="ECO:0000259" key="4">
    <source>
        <dbReference type="Pfam" id="PF00930"/>
    </source>
</evidence>
<dbReference type="InterPro" id="IPR029058">
    <property type="entry name" value="AB_hydrolase_fold"/>
</dbReference>